<dbReference type="Proteomes" id="UP000245712">
    <property type="component" value="Unassembled WGS sequence"/>
</dbReference>
<evidence type="ECO:0000313" key="5">
    <source>
        <dbReference type="EMBL" id="PVX97897.1"/>
    </source>
</evidence>
<accession>A0ABX5KXQ3</accession>
<reference evidence="5 6" key="1">
    <citation type="submission" date="2018-05" db="EMBL/GenBank/DDBJ databases">
        <title>Genomic Encyclopedia of Type Strains, Phase IV (KMG-V): Genome sequencing to study the core and pangenomes of soil and plant-associated prokaryotes.</title>
        <authorList>
            <person name="Whitman W."/>
        </authorList>
    </citation>
    <scope>NUCLEOTIDE SEQUENCE [LARGE SCALE GENOMIC DNA]</scope>
    <source>
        <strain evidence="5 6">SCZa-39</strain>
    </source>
</reference>
<dbReference type="InterPro" id="IPR050300">
    <property type="entry name" value="GDXG_lipolytic_enzyme"/>
</dbReference>
<dbReference type="EMBL" id="QEOB01000001">
    <property type="protein sequence ID" value="PVX97897.1"/>
    <property type="molecule type" value="Genomic_DNA"/>
</dbReference>
<feature type="domain" description="Alpha/beta hydrolase fold-3" evidence="4">
    <location>
        <begin position="76"/>
        <end position="275"/>
    </location>
</feature>
<sequence>MSWQCRLICGFLRRTFLPETRKSIDVARVRRLTARRIWTPGVPHGWRLREQYAASDAPLRGEWLICERSPAQRTFLYLHGGGYYFCSPRSQRAISFGLGKRADADVFSLDYRLAPEHPFPAALDDALAAYRRLLADGRRPGSIVIGGDSAGGGLALATLIALRDAGDPLPAGAVLFSPWTDLAATGASICENDGRDPMFSGGVFARIAPFYLGSASATDPYASPLYADFRGLPPLSFFVGSTETLLDDTRRAVERARAAGVAVECEIARGLPHIWPIYAPFMPEARSTLDVAAQFARRVAAADAHDSENPRPPQSSATSIAS</sequence>
<dbReference type="SUPFAM" id="SSF53474">
    <property type="entry name" value="alpha/beta-Hydrolases"/>
    <property type="match status" value="1"/>
</dbReference>
<evidence type="ECO:0000256" key="3">
    <source>
        <dbReference type="SAM" id="MobiDB-lite"/>
    </source>
</evidence>
<dbReference type="PANTHER" id="PTHR48081">
    <property type="entry name" value="AB HYDROLASE SUPERFAMILY PROTEIN C4A8.06C"/>
    <property type="match status" value="1"/>
</dbReference>
<dbReference type="InterPro" id="IPR029058">
    <property type="entry name" value="AB_hydrolase_fold"/>
</dbReference>
<protein>
    <submittedName>
        <fullName evidence="5">Acetyl esterase/lipase</fullName>
    </submittedName>
</protein>
<keyword evidence="6" id="KW-1185">Reference proteome</keyword>
<proteinExistence type="inferred from homology"/>
<evidence type="ECO:0000313" key="6">
    <source>
        <dbReference type="Proteomes" id="UP000245712"/>
    </source>
</evidence>
<evidence type="ECO:0000256" key="2">
    <source>
        <dbReference type="ARBA" id="ARBA00022801"/>
    </source>
</evidence>
<dbReference type="InterPro" id="IPR013094">
    <property type="entry name" value="AB_hydrolase_3"/>
</dbReference>
<gene>
    <name evidence="5" type="ORF">C7402_101612</name>
</gene>
<name>A0ABX5KXQ3_9BURK</name>
<evidence type="ECO:0000256" key="1">
    <source>
        <dbReference type="ARBA" id="ARBA00010515"/>
    </source>
</evidence>
<dbReference type="RefSeq" id="WP_116609675.1">
    <property type="nucleotide sequence ID" value="NZ_QEOB01000001.1"/>
</dbReference>
<keyword evidence="2" id="KW-0378">Hydrolase</keyword>
<dbReference type="Pfam" id="PF07859">
    <property type="entry name" value="Abhydrolase_3"/>
    <property type="match status" value="1"/>
</dbReference>
<organism evidence="5 6">
    <name type="scientific">Paraburkholderia unamae</name>
    <dbReference type="NCBI Taxonomy" id="219649"/>
    <lineage>
        <taxon>Bacteria</taxon>
        <taxon>Pseudomonadati</taxon>
        <taxon>Pseudomonadota</taxon>
        <taxon>Betaproteobacteria</taxon>
        <taxon>Burkholderiales</taxon>
        <taxon>Burkholderiaceae</taxon>
        <taxon>Paraburkholderia</taxon>
    </lineage>
</organism>
<feature type="region of interest" description="Disordered" evidence="3">
    <location>
        <begin position="302"/>
        <end position="322"/>
    </location>
</feature>
<evidence type="ECO:0000259" key="4">
    <source>
        <dbReference type="Pfam" id="PF07859"/>
    </source>
</evidence>
<comment type="similarity">
    <text evidence="1">Belongs to the 'GDXG' lipolytic enzyme family.</text>
</comment>
<dbReference type="Gene3D" id="3.40.50.1820">
    <property type="entry name" value="alpha/beta hydrolase"/>
    <property type="match status" value="1"/>
</dbReference>
<dbReference type="PANTHER" id="PTHR48081:SF30">
    <property type="entry name" value="ACETYL-HYDROLASE LIPR-RELATED"/>
    <property type="match status" value="1"/>
</dbReference>
<comment type="caution">
    <text evidence="5">The sequence shown here is derived from an EMBL/GenBank/DDBJ whole genome shotgun (WGS) entry which is preliminary data.</text>
</comment>